<feature type="signal peptide" evidence="1">
    <location>
        <begin position="1"/>
        <end position="33"/>
    </location>
</feature>
<keyword evidence="3" id="KW-1185">Reference proteome</keyword>
<sequence length="77" mass="8473">MQDVQGSSKAMKVLASMVLTVFFAASQFVVAMGQDIPPLLINIGVMRDMRETTTTETVLVTGPVERLNDSQQTKERN</sequence>
<dbReference type="PROSITE" id="PS00430">
    <property type="entry name" value="TONB_DEPENDENT_REC_1"/>
    <property type="match status" value="1"/>
</dbReference>
<evidence type="ECO:0000256" key="1">
    <source>
        <dbReference type="SAM" id="SignalP"/>
    </source>
</evidence>
<name>A0A2W1BQL8_HELAM</name>
<dbReference type="InterPro" id="IPR010916">
    <property type="entry name" value="TonB_box_CS"/>
</dbReference>
<evidence type="ECO:0000313" key="3">
    <source>
        <dbReference type="Proteomes" id="UP000249218"/>
    </source>
</evidence>
<reference evidence="2 3" key="1">
    <citation type="journal article" date="2017" name="BMC Biol.">
        <title>Genomic innovations, transcriptional plasticity and gene loss underlying the evolution and divergence of two highly polyphagous and invasive Helicoverpa pest species.</title>
        <authorList>
            <person name="Pearce S.L."/>
            <person name="Clarke D.F."/>
            <person name="East P.D."/>
            <person name="Elfekih S."/>
            <person name="Gordon K.H."/>
            <person name="Jermiin L.S."/>
            <person name="McGaughran A."/>
            <person name="Oakeshott J.G."/>
            <person name="Papanikolaou A."/>
            <person name="Perera O.P."/>
            <person name="Rane R.V."/>
            <person name="Richards S."/>
            <person name="Tay W.T."/>
            <person name="Walsh T.K."/>
            <person name="Anderson A."/>
            <person name="Anderson C.J."/>
            <person name="Asgari S."/>
            <person name="Board P.G."/>
            <person name="Bretschneider A."/>
            <person name="Campbell P.M."/>
            <person name="Chertemps T."/>
            <person name="Christeller J.T."/>
            <person name="Coppin C.W."/>
            <person name="Downes S.J."/>
            <person name="Duan G."/>
            <person name="Farnsworth C.A."/>
            <person name="Good R.T."/>
            <person name="Han L.B."/>
            <person name="Han Y.C."/>
            <person name="Hatje K."/>
            <person name="Horne I."/>
            <person name="Huang Y.P."/>
            <person name="Hughes D.S."/>
            <person name="Jacquin-Joly E."/>
            <person name="James W."/>
            <person name="Jhangiani S."/>
            <person name="Kollmar M."/>
            <person name="Kuwar S.S."/>
            <person name="Li S."/>
            <person name="Liu N.Y."/>
            <person name="Maibeche M.T."/>
            <person name="Miller J.R."/>
            <person name="Montagne N."/>
            <person name="Perry T."/>
            <person name="Qu J."/>
            <person name="Song S.V."/>
            <person name="Sutton G.G."/>
            <person name="Vogel H."/>
            <person name="Walenz B.P."/>
            <person name="Xu W."/>
            <person name="Zhang H.J."/>
            <person name="Zou Z."/>
            <person name="Batterham P."/>
            <person name="Edwards O.R."/>
            <person name="Feyereisen R."/>
            <person name="Gibbs R.A."/>
            <person name="Heckel D.G."/>
            <person name="McGrath A."/>
            <person name="Robin C."/>
            <person name="Scherer S.E."/>
            <person name="Worley K.C."/>
            <person name="Wu Y.D."/>
        </authorList>
    </citation>
    <scope>NUCLEOTIDE SEQUENCE [LARGE SCALE GENOMIC DNA]</scope>
    <source>
        <strain evidence="2">Harm_GR_Male_#8</strain>
        <tissue evidence="2">Whole organism</tissue>
    </source>
</reference>
<dbReference type="EMBL" id="KZ149976">
    <property type="protein sequence ID" value="PZC75934.1"/>
    <property type="molecule type" value="Genomic_DNA"/>
</dbReference>
<evidence type="ECO:0000313" key="2">
    <source>
        <dbReference type="EMBL" id="PZC75934.1"/>
    </source>
</evidence>
<dbReference type="AlphaFoldDB" id="A0A2W1BQL8"/>
<keyword evidence="1" id="KW-0732">Signal</keyword>
<protein>
    <submittedName>
        <fullName evidence="2">Uncharacterized protein</fullName>
    </submittedName>
</protein>
<accession>A0A2W1BQL8</accession>
<gene>
    <name evidence="2" type="primary">HaOG205327</name>
    <name evidence="2" type="ORF">B5X24_HaOG205327</name>
</gene>
<proteinExistence type="predicted"/>
<dbReference type="Proteomes" id="UP000249218">
    <property type="component" value="Unassembled WGS sequence"/>
</dbReference>
<organism evidence="2 3">
    <name type="scientific">Helicoverpa armigera</name>
    <name type="common">Cotton bollworm</name>
    <name type="synonym">Heliothis armigera</name>
    <dbReference type="NCBI Taxonomy" id="29058"/>
    <lineage>
        <taxon>Eukaryota</taxon>
        <taxon>Metazoa</taxon>
        <taxon>Ecdysozoa</taxon>
        <taxon>Arthropoda</taxon>
        <taxon>Hexapoda</taxon>
        <taxon>Insecta</taxon>
        <taxon>Pterygota</taxon>
        <taxon>Neoptera</taxon>
        <taxon>Endopterygota</taxon>
        <taxon>Lepidoptera</taxon>
        <taxon>Glossata</taxon>
        <taxon>Ditrysia</taxon>
        <taxon>Noctuoidea</taxon>
        <taxon>Noctuidae</taxon>
        <taxon>Heliothinae</taxon>
        <taxon>Helicoverpa</taxon>
    </lineage>
</organism>
<feature type="chain" id="PRO_5016055577" evidence="1">
    <location>
        <begin position="34"/>
        <end position="77"/>
    </location>
</feature>